<sequence length="313" mass="32876">MPPDPTLSLAKGSASLAAFSDPILVDPRPALLTEVVDAYRAAAPDLVEPNLAALRAAARGDGDPLAAPNLPSLTVLATDRAVDAATARFRPASRLAALVEAGVCELLALETTQPNTALGGREDGCVLVEAETGGRAGDESEAGKRERDGTARRWCRVGGDPTLRDRYASLVDEATAHRLRTPSRHRAYGAFRERCGEALAADVVRVLDARPESSEVAGADPLDLGGARVRAYAVGARRSALDGALRRACEDAGIGSRATFTRIKRELREAELVDTEAVPQRIGRPRERLVARGALADADGPEAIVAAVRGAIE</sequence>
<dbReference type="Proteomes" id="UP001596333">
    <property type="component" value="Unassembled WGS sequence"/>
</dbReference>
<dbReference type="EMBL" id="JBHSXI010000012">
    <property type="protein sequence ID" value="MFC6889900.1"/>
    <property type="molecule type" value="Genomic_DNA"/>
</dbReference>
<dbReference type="Pfam" id="PF23336">
    <property type="entry name" value="HTH_TbsP_C"/>
    <property type="match status" value="1"/>
</dbReference>
<protein>
    <submittedName>
        <fullName evidence="2">DUF5821 family protein</fullName>
    </submittedName>
</protein>
<gene>
    <name evidence="2" type="ORF">ACFQEY_12850</name>
</gene>
<keyword evidence="3" id="KW-1185">Reference proteome</keyword>
<reference evidence="2 3" key="1">
    <citation type="journal article" date="2019" name="Int. J. Syst. Evol. Microbiol.">
        <title>The Global Catalogue of Microorganisms (GCM) 10K type strain sequencing project: providing services to taxonomists for standard genome sequencing and annotation.</title>
        <authorList>
            <consortium name="The Broad Institute Genomics Platform"/>
            <consortium name="The Broad Institute Genome Sequencing Center for Infectious Disease"/>
            <person name="Wu L."/>
            <person name="Ma J."/>
        </authorList>
    </citation>
    <scope>NUCLEOTIDE SEQUENCE [LARGE SCALE GENOMIC DNA]</scope>
    <source>
        <strain evidence="2 3">Y73</strain>
    </source>
</reference>
<accession>A0ABD5UKJ0</accession>
<evidence type="ECO:0000313" key="3">
    <source>
        <dbReference type="Proteomes" id="UP001596333"/>
    </source>
</evidence>
<evidence type="ECO:0000313" key="2">
    <source>
        <dbReference type="EMBL" id="MFC6889900.1"/>
    </source>
</evidence>
<dbReference type="InterPro" id="IPR056163">
    <property type="entry name" value="TbsP_C"/>
</dbReference>
<dbReference type="AlphaFoldDB" id="A0ABD5UKJ0"/>
<proteinExistence type="predicted"/>
<feature type="domain" description="Transcriptional regulator TbsP-like C-terminal" evidence="1">
    <location>
        <begin position="186"/>
        <end position="307"/>
    </location>
</feature>
<comment type="caution">
    <text evidence="2">The sequence shown here is derived from an EMBL/GenBank/DDBJ whole genome shotgun (WGS) entry which is preliminary data.</text>
</comment>
<dbReference type="RefSeq" id="WP_379769155.1">
    <property type="nucleotide sequence ID" value="NZ_JBHSXI010000012.1"/>
</dbReference>
<name>A0ABD5UKJ0_9EURY</name>
<organism evidence="2 3">
    <name type="scientific">Halorubrum trueperi</name>
    <dbReference type="NCBI Taxonomy" id="2004704"/>
    <lineage>
        <taxon>Archaea</taxon>
        <taxon>Methanobacteriati</taxon>
        <taxon>Methanobacteriota</taxon>
        <taxon>Stenosarchaea group</taxon>
        <taxon>Halobacteria</taxon>
        <taxon>Halobacteriales</taxon>
        <taxon>Haloferacaceae</taxon>
        <taxon>Halorubrum</taxon>
    </lineage>
</organism>
<evidence type="ECO:0000259" key="1">
    <source>
        <dbReference type="Pfam" id="PF23336"/>
    </source>
</evidence>